<keyword evidence="1" id="KW-0963">Cytoplasm</keyword>
<dbReference type="PANTHER" id="PTHR43650:SF1">
    <property type="entry name" value="PYROPHOSPHATE--FRUCTOSE 6-PHOSPHATE 1-PHOSPHOTRANSFERASE SUBUNIT BETA 2"/>
    <property type="match status" value="1"/>
</dbReference>
<dbReference type="SUPFAM" id="SSF53784">
    <property type="entry name" value="Phosphofructokinase"/>
    <property type="match status" value="1"/>
</dbReference>
<sequence>MINEFVEASLGFDSNAKAMAQLVGNTAIDGSSARKYYYFLKLMDGSTTGGKVPTSHVALEVALETKPNLLLLTEEVDDHRNNLREIVSGIADAHA</sequence>
<evidence type="ECO:0000313" key="4">
    <source>
        <dbReference type="Proteomes" id="UP001642464"/>
    </source>
</evidence>
<accession>A0ABP0H983</accession>
<comment type="caution">
    <text evidence="3">The sequence shown here is derived from an EMBL/GenBank/DDBJ whole genome shotgun (WGS) entry which is preliminary data.</text>
</comment>
<dbReference type="Gene3D" id="3.40.50.460">
    <property type="entry name" value="Phosphofructokinase domain"/>
    <property type="match status" value="1"/>
</dbReference>
<dbReference type="Proteomes" id="UP001642464">
    <property type="component" value="Unassembled WGS sequence"/>
</dbReference>
<reference evidence="3 4" key="1">
    <citation type="submission" date="2024-02" db="EMBL/GenBank/DDBJ databases">
        <authorList>
            <person name="Chen Y."/>
            <person name="Shah S."/>
            <person name="Dougan E. K."/>
            <person name="Thang M."/>
            <person name="Chan C."/>
        </authorList>
    </citation>
    <scope>NUCLEOTIDE SEQUENCE [LARGE SCALE GENOMIC DNA]</scope>
</reference>
<protein>
    <submittedName>
        <fullName evidence="3">Pyrophosphate dependent (PPi-dependent phosphofructokinase (PPi-PFK (Pyrophosphate-dependent 6-phosphofructose-1-kinase</fullName>
    </submittedName>
</protein>
<dbReference type="PANTHER" id="PTHR43650">
    <property type="entry name" value="PYROPHOSPHATE--FRUCTOSE 6-PHOSPHATE 1-PHOSPHOTRANSFERASE"/>
    <property type="match status" value="1"/>
</dbReference>
<gene>
    <name evidence="3" type="ORF">SCF082_LOCUS476</name>
</gene>
<evidence type="ECO:0000256" key="1">
    <source>
        <dbReference type="ARBA" id="ARBA00022490"/>
    </source>
</evidence>
<dbReference type="InterPro" id="IPR035966">
    <property type="entry name" value="PKF_sf"/>
</dbReference>
<evidence type="ECO:0000256" key="2">
    <source>
        <dbReference type="ARBA" id="ARBA00023152"/>
    </source>
</evidence>
<proteinExistence type="predicted"/>
<dbReference type="Gene3D" id="3.40.50.450">
    <property type="match status" value="1"/>
</dbReference>
<dbReference type="EMBL" id="CAXAMM010000159">
    <property type="protein sequence ID" value="CAK8986258.1"/>
    <property type="molecule type" value="Genomic_DNA"/>
</dbReference>
<organism evidence="3 4">
    <name type="scientific">Durusdinium trenchii</name>
    <dbReference type="NCBI Taxonomy" id="1381693"/>
    <lineage>
        <taxon>Eukaryota</taxon>
        <taxon>Sar</taxon>
        <taxon>Alveolata</taxon>
        <taxon>Dinophyceae</taxon>
        <taxon>Suessiales</taxon>
        <taxon>Symbiodiniaceae</taxon>
        <taxon>Durusdinium</taxon>
    </lineage>
</organism>
<name>A0ABP0H983_9DINO</name>
<keyword evidence="4" id="KW-1185">Reference proteome</keyword>
<evidence type="ECO:0000313" key="3">
    <source>
        <dbReference type="EMBL" id="CAK8986258.1"/>
    </source>
</evidence>
<keyword evidence="2" id="KW-0324">Glycolysis</keyword>